<proteinExistence type="predicted"/>
<reference evidence="1" key="1">
    <citation type="submission" date="2023-03" db="EMBL/GenBank/DDBJ databases">
        <title>Massive genome expansion in bonnet fungi (Mycena s.s.) driven by repeated elements and novel gene families across ecological guilds.</title>
        <authorList>
            <consortium name="Lawrence Berkeley National Laboratory"/>
            <person name="Harder C.B."/>
            <person name="Miyauchi S."/>
            <person name="Viragh M."/>
            <person name="Kuo A."/>
            <person name="Thoen E."/>
            <person name="Andreopoulos B."/>
            <person name="Lu D."/>
            <person name="Skrede I."/>
            <person name="Drula E."/>
            <person name="Henrissat B."/>
            <person name="Morin E."/>
            <person name="Kohler A."/>
            <person name="Barry K."/>
            <person name="LaButti K."/>
            <person name="Morin E."/>
            <person name="Salamov A."/>
            <person name="Lipzen A."/>
            <person name="Mereny Z."/>
            <person name="Hegedus B."/>
            <person name="Baldrian P."/>
            <person name="Stursova M."/>
            <person name="Weitz H."/>
            <person name="Taylor A."/>
            <person name="Grigoriev I.V."/>
            <person name="Nagy L.G."/>
            <person name="Martin F."/>
            <person name="Kauserud H."/>
        </authorList>
    </citation>
    <scope>NUCLEOTIDE SEQUENCE</scope>
    <source>
        <strain evidence="1">CBHHK002</strain>
    </source>
</reference>
<dbReference type="EMBL" id="JARIHO010000019">
    <property type="protein sequence ID" value="KAJ7347181.1"/>
    <property type="molecule type" value="Genomic_DNA"/>
</dbReference>
<evidence type="ECO:0000313" key="2">
    <source>
        <dbReference type="Proteomes" id="UP001218218"/>
    </source>
</evidence>
<organism evidence="1 2">
    <name type="scientific">Mycena albidolilacea</name>
    <dbReference type="NCBI Taxonomy" id="1033008"/>
    <lineage>
        <taxon>Eukaryota</taxon>
        <taxon>Fungi</taxon>
        <taxon>Dikarya</taxon>
        <taxon>Basidiomycota</taxon>
        <taxon>Agaricomycotina</taxon>
        <taxon>Agaricomycetes</taxon>
        <taxon>Agaricomycetidae</taxon>
        <taxon>Agaricales</taxon>
        <taxon>Marasmiineae</taxon>
        <taxon>Mycenaceae</taxon>
        <taxon>Mycena</taxon>
    </lineage>
</organism>
<gene>
    <name evidence="1" type="ORF">DFH08DRAFT_615421</name>
</gene>
<feature type="non-terminal residue" evidence="1">
    <location>
        <position position="187"/>
    </location>
</feature>
<evidence type="ECO:0000313" key="1">
    <source>
        <dbReference type="EMBL" id="KAJ7347181.1"/>
    </source>
</evidence>
<dbReference type="Proteomes" id="UP001218218">
    <property type="component" value="Unassembled WGS sequence"/>
</dbReference>
<protein>
    <submittedName>
        <fullName evidence="1">Uncharacterized protein</fullName>
    </submittedName>
</protein>
<dbReference type="AlphaFoldDB" id="A0AAD7A0K3"/>
<name>A0AAD7A0K3_9AGAR</name>
<keyword evidence="2" id="KW-1185">Reference proteome</keyword>
<accession>A0AAD7A0K3</accession>
<sequence length="187" mass="21717">RLTDKALDAVRAHNLKVNIDLGSRAYKKTARAFPQLRDLPSLYELQSQIAFLSGIKPIKYDCCTQSCCCFVGPYTDLDKCPYCDQPRYDSRGRPRTTFDYLPLIPRLKAFFVDKNLCEELSYRAKYKSHSDTISDIFDSLEYRRLLDRHVRIEDQIFSHRYFDQDSDIAIGLSTDGVCPFKNRKSTC</sequence>
<feature type="non-terminal residue" evidence="1">
    <location>
        <position position="1"/>
    </location>
</feature>
<comment type="caution">
    <text evidence="1">The sequence shown here is derived from an EMBL/GenBank/DDBJ whole genome shotgun (WGS) entry which is preliminary data.</text>
</comment>